<accession>A0A8J9V6I4</accession>
<feature type="domain" description="CRAL-TRIO" evidence="1">
    <location>
        <begin position="109"/>
        <end position="270"/>
    </location>
</feature>
<dbReference type="OrthoDB" id="6682367at2759"/>
<dbReference type="AlphaFoldDB" id="A0A8J9V6I4"/>
<evidence type="ECO:0000259" key="1">
    <source>
        <dbReference type="PROSITE" id="PS50191"/>
    </source>
</evidence>
<proteinExistence type="predicted"/>
<protein>
    <recommendedName>
        <fullName evidence="1">CRAL-TRIO domain-containing protein</fullName>
    </recommendedName>
</protein>
<dbReference type="InterPro" id="IPR001251">
    <property type="entry name" value="CRAL-TRIO_dom"/>
</dbReference>
<dbReference type="Gene3D" id="3.40.525.10">
    <property type="entry name" value="CRAL-TRIO lipid binding domain"/>
    <property type="match status" value="1"/>
</dbReference>
<dbReference type="InterPro" id="IPR036865">
    <property type="entry name" value="CRAL-TRIO_dom_sf"/>
</dbReference>
<dbReference type="EMBL" id="OV170221">
    <property type="protein sequence ID" value="CAH0713620.1"/>
    <property type="molecule type" value="Genomic_DNA"/>
</dbReference>
<dbReference type="SMART" id="SM00516">
    <property type="entry name" value="SEC14"/>
    <property type="match status" value="1"/>
</dbReference>
<name>A0A8J9V6I4_9NEOP</name>
<gene>
    <name evidence="2" type="ORF">BINO364_LOCUS764</name>
</gene>
<dbReference type="PANTHER" id="PTHR10174:SF222">
    <property type="entry name" value="GH10083P-RELATED"/>
    <property type="match status" value="1"/>
</dbReference>
<dbReference type="GO" id="GO:1902936">
    <property type="term" value="F:phosphatidylinositol bisphosphate binding"/>
    <property type="evidence" value="ECO:0007669"/>
    <property type="project" value="TreeGrafter"/>
</dbReference>
<organism evidence="2 3">
    <name type="scientific">Brenthis ino</name>
    <name type="common">lesser marbled fritillary</name>
    <dbReference type="NCBI Taxonomy" id="405034"/>
    <lineage>
        <taxon>Eukaryota</taxon>
        <taxon>Metazoa</taxon>
        <taxon>Ecdysozoa</taxon>
        <taxon>Arthropoda</taxon>
        <taxon>Hexapoda</taxon>
        <taxon>Insecta</taxon>
        <taxon>Pterygota</taxon>
        <taxon>Neoptera</taxon>
        <taxon>Endopterygota</taxon>
        <taxon>Lepidoptera</taxon>
        <taxon>Glossata</taxon>
        <taxon>Ditrysia</taxon>
        <taxon>Papilionoidea</taxon>
        <taxon>Nymphalidae</taxon>
        <taxon>Heliconiinae</taxon>
        <taxon>Argynnini</taxon>
        <taxon>Brenthis</taxon>
    </lineage>
</organism>
<dbReference type="GO" id="GO:0016020">
    <property type="term" value="C:membrane"/>
    <property type="evidence" value="ECO:0007669"/>
    <property type="project" value="TreeGrafter"/>
</dbReference>
<sequence>MLRLHGETYNDRMDHAPKHSLLEVSQEEMERVRQFYNVDKKNILQDIETIEEWGTKQGHLAEAMKYLHREMLERFYLLAKGSVENTKNIIEKLFTMRGMISELVLNQSFDEFKNLLENIDVVVVPKLTPDLSRVNVIRFETGKWDDYSFQTFVRYTFLFIDYRMHYDYNVSETFIVDLKNLRFNDLTKVSPMLIKKGETLTLDCYQKNINGFHLLNAPSFIDTLLSIIKQALKESLVEKVHVHKCYEDLHKVLPKDCLPEDYGGLGLSISKLSEQWKECFSSEEAREIAQNTNKLFSDESKRNSYKFNEEYLGMPGSFKKLTVD</sequence>
<evidence type="ECO:0000313" key="3">
    <source>
        <dbReference type="Proteomes" id="UP000838878"/>
    </source>
</evidence>
<dbReference type="SUPFAM" id="SSF52087">
    <property type="entry name" value="CRAL/TRIO domain"/>
    <property type="match status" value="1"/>
</dbReference>
<dbReference type="Proteomes" id="UP000838878">
    <property type="component" value="Chromosome 1"/>
</dbReference>
<dbReference type="PANTHER" id="PTHR10174">
    <property type="entry name" value="ALPHA-TOCOPHEROL TRANSFER PROTEIN-RELATED"/>
    <property type="match status" value="1"/>
</dbReference>
<feature type="non-terminal residue" evidence="2">
    <location>
        <position position="324"/>
    </location>
</feature>
<dbReference type="CDD" id="cd00170">
    <property type="entry name" value="SEC14"/>
    <property type="match status" value="1"/>
</dbReference>
<dbReference type="PROSITE" id="PS50191">
    <property type="entry name" value="CRAL_TRIO"/>
    <property type="match status" value="1"/>
</dbReference>
<reference evidence="2" key="1">
    <citation type="submission" date="2021-12" db="EMBL/GenBank/DDBJ databases">
        <authorList>
            <person name="Martin H S."/>
        </authorList>
    </citation>
    <scope>NUCLEOTIDE SEQUENCE</scope>
</reference>
<evidence type="ECO:0000313" key="2">
    <source>
        <dbReference type="EMBL" id="CAH0713620.1"/>
    </source>
</evidence>
<keyword evidence="3" id="KW-1185">Reference proteome</keyword>
<dbReference type="PRINTS" id="PR00180">
    <property type="entry name" value="CRETINALDHBP"/>
</dbReference>
<dbReference type="Pfam" id="PF00650">
    <property type="entry name" value="CRAL_TRIO"/>
    <property type="match status" value="1"/>
</dbReference>